<dbReference type="Proteomes" id="UP001164513">
    <property type="component" value="Chromosome"/>
</dbReference>
<evidence type="ECO:0000313" key="2">
    <source>
        <dbReference type="Proteomes" id="UP001164513"/>
    </source>
</evidence>
<dbReference type="AlphaFoldDB" id="A0AAX3JLA6"/>
<protein>
    <submittedName>
        <fullName evidence="1">Uncharacterized protein</fullName>
    </submittedName>
</protein>
<reference evidence="1" key="1">
    <citation type="submission" date="2022-12" db="EMBL/GenBank/DDBJ databases">
        <title>B. miyamotoi WGS.</title>
        <authorList>
            <person name="Gabriele M."/>
            <person name="Kuleshov K.V."/>
            <person name="Hepner S."/>
            <person name="Hoornstra D."/>
            <person name="Hovius J.W."/>
            <person name="Platonov A.E."/>
            <person name="Fingerle V."/>
            <person name="Strube C."/>
        </authorList>
    </citation>
    <scope>NUCLEOTIDE SEQUENCE</scope>
    <source>
        <strain evidence="1">ZStruIII14-9</strain>
    </source>
</reference>
<proteinExistence type="predicted"/>
<dbReference type="RefSeq" id="WP_152300401.1">
    <property type="nucleotide sequence ID" value="NZ_CP044625.1"/>
</dbReference>
<accession>A0AAX3JLA6</accession>
<gene>
    <name evidence="1" type="ORF">O5404_00495</name>
</gene>
<sequence>MTNHKNSFFIKQGPEEVNFNMDSVFIHHPVTDKIVNLPSEEFKDLLDEKLLKLDYSLKQRHGELVDYLKKVEGRISRFEDQILGRSLSSLQQFDNPNLKTISFIGSQDEANVKDNEFSELVKKENNLPSVSLDQEELDALLGGLNEISISNKKGFASSNDLENDLDISVSFGKTPKNESNGLDVNHNLSSVVESFTHNVVDTLLNKEDGIPLGVDFATSHDDVLLDKSSFLDVANVVDSDDSKSQNLMIISGEDNKDLTNVLVDRNPVNVGSKINDNSNLDSFLLNENSSNVKSFQEKNTSYDVKDNLAKVDYSLDNSLDKAKSLDKDSDNLKTEKFKEKNEKLSDFDEITVHKMDSVSSDLDLSLNKGSDSINDGDLKQNQEVDNISSDLKKLDNFEDVLKADLDCLDLQEHIKDFEEENLYDSNLRDLEEKLEQDEELGSSSSKDQIEDAGSVSIASDFSFADVETIINKFNDSEYLSKIKLNNEERAVLVRFISRLEGDLESKFGNNNFTIKKEYEILQKIKRLFVRE</sequence>
<dbReference type="EMBL" id="CP114720">
    <property type="protein sequence ID" value="WAZ71538.1"/>
    <property type="molecule type" value="Genomic_DNA"/>
</dbReference>
<evidence type="ECO:0000313" key="1">
    <source>
        <dbReference type="EMBL" id="WAZ71538.1"/>
    </source>
</evidence>
<name>A0AAX3JLA6_9SPIR</name>
<organism evidence="1 2">
    <name type="scientific">Borrelia miyamotoi</name>
    <dbReference type="NCBI Taxonomy" id="47466"/>
    <lineage>
        <taxon>Bacteria</taxon>
        <taxon>Pseudomonadati</taxon>
        <taxon>Spirochaetota</taxon>
        <taxon>Spirochaetia</taxon>
        <taxon>Spirochaetales</taxon>
        <taxon>Borreliaceae</taxon>
        <taxon>Borrelia</taxon>
    </lineage>
</organism>